<evidence type="ECO:0000256" key="1">
    <source>
        <dbReference type="SAM" id="Coils"/>
    </source>
</evidence>
<sequence length="454" mass="48756">AGGTGVPGADGTADIDGIIQMYIDYETGIVYVRDPKDPSKWITLSGNGPKGDKGDDGKAFTFNDFTLDQLAGLKGADGANGKDFEFGDFTPEQLAGLKGADGANGKDFEFGDFTPEQLAGIKGADGANGKDFEFGDFTPEQLAGLKGADGANGKDFEFGDFTPEQLAGLKGADGANGKDFEFGDFTPEQLSGLKGADGANGKDFEFGDFTSDQLAGLKGAQGEKGEPGPAGLPPTSGAGTITGTGLITVTNGANNAFKDSEFSLRGGQSGQILQTYNETPIWRDKDEIIQEPWFSTTTKLGATSNKESIYTDGWVGIGYDTPSGKVGEKLRVNGSVTTVHSTYADYVFEDYFQGFSDIKVDYKFKKLAEIEDYIKTFKHLPGITPINELEKTAEGYSFNMSELSIQLLEKTEEIYLHIIEQNNAIIAKDREIEKMNERLERLEKLILANSNSNK</sequence>
<evidence type="ECO:0000313" key="4">
    <source>
        <dbReference type="Proteomes" id="UP001151133"/>
    </source>
</evidence>
<gene>
    <name evidence="3" type="ORF">OIU80_20255</name>
</gene>
<comment type="caution">
    <text evidence="3">The sequence shown here is derived from an EMBL/GenBank/DDBJ whole genome shotgun (WGS) entry which is preliminary data.</text>
</comment>
<evidence type="ECO:0000313" key="3">
    <source>
        <dbReference type="EMBL" id="MCV9934622.1"/>
    </source>
</evidence>
<reference evidence="3" key="1">
    <citation type="submission" date="2022-10" db="EMBL/GenBank/DDBJ databases">
        <title>Two novel species of Flavobacterium.</title>
        <authorList>
            <person name="Liu Q."/>
            <person name="Xin Y.-H."/>
        </authorList>
    </citation>
    <scope>NUCLEOTIDE SEQUENCE</scope>
    <source>
        <strain evidence="3">LS1R47</strain>
    </source>
</reference>
<accession>A0A9X3CAL9</accession>
<proteinExistence type="predicted"/>
<feature type="non-terminal residue" evidence="3">
    <location>
        <position position="1"/>
    </location>
</feature>
<keyword evidence="1" id="KW-0175">Coiled coil</keyword>
<dbReference type="Proteomes" id="UP001151133">
    <property type="component" value="Unassembled WGS sequence"/>
</dbReference>
<evidence type="ECO:0000256" key="2">
    <source>
        <dbReference type="SAM" id="MobiDB-lite"/>
    </source>
</evidence>
<dbReference type="AlphaFoldDB" id="A0A9X3CAL9"/>
<organism evidence="3 4">
    <name type="scientific">Flavobacterium frigoritolerans</name>
    <dbReference type="NCBI Taxonomy" id="2987686"/>
    <lineage>
        <taxon>Bacteria</taxon>
        <taxon>Pseudomonadati</taxon>
        <taxon>Bacteroidota</taxon>
        <taxon>Flavobacteriia</taxon>
        <taxon>Flavobacteriales</taxon>
        <taxon>Flavobacteriaceae</taxon>
        <taxon>Flavobacterium</taxon>
    </lineage>
</organism>
<evidence type="ECO:0008006" key="5">
    <source>
        <dbReference type="Google" id="ProtNLM"/>
    </source>
</evidence>
<keyword evidence="4" id="KW-1185">Reference proteome</keyword>
<name>A0A9X3CAL9_9FLAO</name>
<dbReference type="PANTHER" id="PTHR24637">
    <property type="entry name" value="COLLAGEN"/>
    <property type="match status" value="1"/>
</dbReference>
<feature type="region of interest" description="Disordered" evidence="2">
    <location>
        <begin position="218"/>
        <end position="237"/>
    </location>
</feature>
<protein>
    <recommendedName>
        <fullName evidence="5">Peptidase S74 domain-containing protein</fullName>
    </recommendedName>
</protein>
<feature type="coiled-coil region" evidence="1">
    <location>
        <begin position="425"/>
        <end position="452"/>
    </location>
</feature>
<dbReference type="EMBL" id="JAOZEV010000032">
    <property type="protein sequence ID" value="MCV9934622.1"/>
    <property type="molecule type" value="Genomic_DNA"/>
</dbReference>